<organism evidence="1 2">
    <name type="scientific">Streptomyces scopuliridis</name>
    <dbReference type="NCBI Taxonomy" id="452529"/>
    <lineage>
        <taxon>Bacteria</taxon>
        <taxon>Bacillati</taxon>
        <taxon>Actinomycetota</taxon>
        <taxon>Actinomycetes</taxon>
        <taxon>Kitasatosporales</taxon>
        <taxon>Streptomycetaceae</taxon>
        <taxon>Streptomyces</taxon>
    </lineage>
</organism>
<evidence type="ECO:0000313" key="2">
    <source>
        <dbReference type="Proteomes" id="UP001348369"/>
    </source>
</evidence>
<gene>
    <name evidence="1" type="ORF">OG835_40700</name>
</gene>
<dbReference type="EMBL" id="CP109109">
    <property type="protein sequence ID" value="WSC02698.1"/>
    <property type="molecule type" value="Genomic_DNA"/>
</dbReference>
<proteinExistence type="predicted"/>
<keyword evidence="1" id="KW-0436">Ligase</keyword>
<reference evidence="1" key="1">
    <citation type="submission" date="2022-10" db="EMBL/GenBank/DDBJ databases">
        <title>The complete genomes of actinobacterial strains from the NBC collection.</title>
        <authorList>
            <person name="Joergensen T.S."/>
            <person name="Alvarez Arevalo M."/>
            <person name="Sterndorff E.B."/>
            <person name="Faurdal D."/>
            <person name="Vuksanovic O."/>
            <person name="Mourched A.-S."/>
            <person name="Charusanti P."/>
            <person name="Shaw S."/>
            <person name="Blin K."/>
            <person name="Weber T."/>
        </authorList>
    </citation>
    <scope>NUCLEOTIDE SEQUENCE</scope>
    <source>
        <strain evidence="1">NBC 01771</strain>
    </source>
</reference>
<dbReference type="Proteomes" id="UP001348369">
    <property type="component" value="Chromosome"/>
</dbReference>
<keyword evidence="2" id="KW-1185">Reference proteome</keyword>
<accession>A0ACD4ZY23</accession>
<evidence type="ECO:0000313" key="1">
    <source>
        <dbReference type="EMBL" id="WSC02698.1"/>
    </source>
</evidence>
<sequence>MHDRWITSTLQMYEGDGRFAHAYFGVDGKMVSLSRAELLAAVRASAGGLVAAGLCPGDRVALVAAEPGPFVHAFLGAVWAGLVPVPVPPPPQLGRRDAWRQALDEALAVAEPRVVIAPEATLPLLSGIRPRSLSYAYEFLNTAEAVGPREPVPYRPDRIVYLQFSSGSTGRPRAVAATAGAVNANAHAIMRDGLAADPDHDQAVSWLPLHHDMGLVGFVLAPLVAGVPVTLLPAQAFVRDPGVWMRTMSRVKGTITFAPNFAFGLAARRIRPEDVAGLDLSRVRVLGCGGEPVNASTLRRFTEAYAAAGLDPAALLPCFGLAESTLAVTFGPRGRGARTDAVSPAVLRDTDRAVPPDGGEEPLEVMNCGGPFPGHEVTVVDGPGAQCPDRSVGEIWVRGPSVAAGYVGDAEATARTFREDGWLRTGDRGYLSDGELHVTGRVKDVLVVNGRNIDPTRLEWLVEAVPGVRAGGVVAFTRPSSSTEEVVVIVECRPGAAPGLDRAIREIVAEHLALSVGEVVTAGPGTILRTTSGKPRRQEMRRRYLVGQPTVLEPRAEAHDVHSG</sequence>
<name>A0ACD4ZY23_9ACTN</name>
<protein>
    <submittedName>
        <fullName evidence="1">Fatty acyl-AMP ligase</fullName>
    </submittedName>
</protein>